<comment type="caution">
    <text evidence="2">The sequence shown here is derived from an EMBL/GenBank/DDBJ whole genome shotgun (WGS) entry which is preliminary data.</text>
</comment>
<accession>A0A3N4GHX3</accession>
<sequence length="120" mass="14030">MSKRNRVYVYNTQSSFGCLGLIFGLIILFFLFSFFTRLFLQIFPTLLLIGSIIVLVRSIYYIWLWHKQNNASESGQFIQDEDGVLIPIDEPDYAQLDLLKRRIMLATLGLVFALFLLYYS</sequence>
<dbReference type="EMBL" id="RKMG01000004">
    <property type="protein sequence ID" value="RPA62463.1"/>
    <property type="molecule type" value="Genomic_DNA"/>
</dbReference>
<dbReference type="InterPro" id="IPR036259">
    <property type="entry name" value="MFS_trans_sf"/>
</dbReference>
<evidence type="ECO:0000256" key="1">
    <source>
        <dbReference type="SAM" id="Phobius"/>
    </source>
</evidence>
<name>A0A3N4GHX3_9LACT</name>
<dbReference type="RefSeq" id="WP_123779368.1">
    <property type="nucleotide sequence ID" value="NZ_RKMG01000004.1"/>
</dbReference>
<reference evidence="2 3" key="1">
    <citation type="submission" date="2018-11" db="EMBL/GenBank/DDBJ databases">
        <title>Aerococcus sp. SJQ22, whole genome shotgun sequence.</title>
        <authorList>
            <person name="Sun L."/>
            <person name="Gao X."/>
            <person name="Chen W."/>
            <person name="Huang K."/>
        </authorList>
    </citation>
    <scope>NUCLEOTIDE SEQUENCE [LARGE SCALE GENOMIC DNA]</scope>
    <source>
        <strain evidence="2 3">SJQ22</strain>
    </source>
</reference>
<keyword evidence="1" id="KW-0472">Membrane</keyword>
<feature type="transmembrane region" description="Helical" evidence="1">
    <location>
        <begin position="103"/>
        <end position="119"/>
    </location>
</feature>
<evidence type="ECO:0000313" key="2">
    <source>
        <dbReference type="EMBL" id="RPA62463.1"/>
    </source>
</evidence>
<evidence type="ECO:0000313" key="3">
    <source>
        <dbReference type="Proteomes" id="UP000273977"/>
    </source>
</evidence>
<evidence type="ECO:0008006" key="4">
    <source>
        <dbReference type="Google" id="ProtNLM"/>
    </source>
</evidence>
<dbReference type="SUPFAM" id="SSF103473">
    <property type="entry name" value="MFS general substrate transporter"/>
    <property type="match status" value="1"/>
</dbReference>
<gene>
    <name evidence="2" type="ORF">EF384_02280</name>
</gene>
<keyword evidence="1" id="KW-0812">Transmembrane</keyword>
<feature type="transmembrane region" description="Helical" evidence="1">
    <location>
        <begin position="7"/>
        <end position="32"/>
    </location>
</feature>
<proteinExistence type="predicted"/>
<feature type="transmembrane region" description="Helical" evidence="1">
    <location>
        <begin position="38"/>
        <end position="63"/>
    </location>
</feature>
<dbReference type="PROSITE" id="PS51257">
    <property type="entry name" value="PROKAR_LIPOPROTEIN"/>
    <property type="match status" value="1"/>
</dbReference>
<protein>
    <recommendedName>
        <fullName evidence="4">DUF3899 domain-containing protein</fullName>
    </recommendedName>
</protein>
<dbReference type="AlphaFoldDB" id="A0A3N4GHX3"/>
<keyword evidence="1" id="KW-1133">Transmembrane helix</keyword>
<organism evidence="2 3">
    <name type="scientific">Aerococcus agrisoli</name>
    <dbReference type="NCBI Taxonomy" id="2487350"/>
    <lineage>
        <taxon>Bacteria</taxon>
        <taxon>Bacillati</taxon>
        <taxon>Bacillota</taxon>
        <taxon>Bacilli</taxon>
        <taxon>Lactobacillales</taxon>
        <taxon>Aerococcaceae</taxon>
        <taxon>Aerococcus</taxon>
    </lineage>
</organism>
<dbReference type="Proteomes" id="UP000273977">
    <property type="component" value="Unassembled WGS sequence"/>
</dbReference>
<dbReference type="OrthoDB" id="286252at2"/>
<keyword evidence="3" id="KW-1185">Reference proteome</keyword>